<feature type="transmembrane region" description="Helical" evidence="1">
    <location>
        <begin position="75"/>
        <end position="96"/>
    </location>
</feature>
<protein>
    <submittedName>
        <fullName evidence="2">Uncharacterized protein</fullName>
    </submittedName>
</protein>
<dbReference type="Proteomes" id="UP000791440">
    <property type="component" value="Unassembled WGS sequence"/>
</dbReference>
<comment type="caution">
    <text evidence="2">The sequence shown here is derived from an EMBL/GenBank/DDBJ whole genome shotgun (WGS) entry which is preliminary data.</text>
</comment>
<sequence length="259" mass="27926">MTNRASMALQAIETSERAAGPAETISRLMAGCVRLLPILLTNMIGGGALVTAARFKWDPLTYVVVRLVFPAEYRVMAVMLTVGGSALVLLPLFAVATLGCSRPGVRRLLLFVYGAAMCALILAEATWCGWMVNRLMAWLASQKAQFIQEALGLREHIKALLNFLSRIHTLPKIIADQIEEAEADLPRNLYAVVAGAALLVLLQVSAVALALALALCGSRARRASRLSHSWATTNTALTGDMSEKAPLRTAYKNGRIVIL</sequence>
<name>A0A921ZLM0_MANSE</name>
<keyword evidence="1" id="KW-0472">Membrane</keyword>
<evidence type="ECO:0000313" key="3">
    <source>
        <dbReference type="Proteomes" id="UP000791440"/>
    </source>
</evidence>
<feature type="transmembrane region" description="Helical" evidence="1">
    <location>
        <begin position="189"/>
        <end position="216"/>
    </location>
</feature>
<keyword evidence="1" id="KW-0812">Transmembrane</keyword>
<reference evidence="2" key="1">
    <citation type="journal article" date="2016" name="Insect Biochem. Mol. Biol.">
        <title>Multifaceted biological insights from a draft genome sequence of the tobacco hornworm moth, Manduca sexta.</title>
        <authorList>
            <person name="Kanost M.R."/>
            <person name="Arrese E.L."/>
            <person name="Cao X."/>
            <person name="Chen Y.R."/>
            <person name="Chellapilla S."/>
            <person name="Goldsmith M.R."/>
            <person name="Grosse-Wilde E."/>
            <person name="Heckel D.G."/>
            <person name="Herndon N."/>
            <person name="Jiang H."/>
            <person name="Papanicolaou A."/>
            <person name="Qu J."/>
            <person name="Soulages J.L."/>
            <person name="Vogel H."/>
            <person name="Walters J."/>
            <person name="Waterhouse R.M."/>
            <person name="Ahn S.J."/>
            <person name="Almeida F.C."/>
            <person name="An C."/>
            <person name="Aqrawi P."/>
            <person name="Bretschneider A."/>
            <person name="Bryant W.B."/>
            <person name="Bucks S."/>
            <person name="Chao H."/>
            <person name="Chevignon G."/>
            <person name="Christen J.M."/>
            <person name="Clarke D.F."/>
            <person name="Dittmer N.T."/>
            <person name="Ferguson L.C.F."/>
            <person name="Garavelou S."/>
            <person name="Gordon K.H.J."/>
            <person name="Gunaratna R.T."/>
            <person name="Han Y."/>
            <person name="Hauser F."/>
            <person name="He Y."/>
            <person name="Heidel-Fischer H."/>
            <person name="Hirsh A."/>
            <person name="Hu Y."/>
            <person name="Jiang H."/>
            <person name="Kalra D."/>
            <person name="Klinner C."/>
            <person name="Konig C."/>
            <person name="Kovar C."/>
            <person name="Kroll A.R."/>
            <person name="Kuwar S.S."/>
            <person name="Lee S.L."/>
            <person name="Lehman R."/>
            <person name="Li K."/>
            <person name="Li Z."/>
            <person name="Liang H."/>
            <person name="Lovelace S."/>
            <person name="Lu Z."/>
            <person name="Mansfield J.H."/>
            <person name="McCulloch K.J."/>
            <person name="Mathew T."/>
            <person name="Morton B."/>
            <person name="Muzny D.M."/>
            <person name="Neunemann D."/>
            <person name="Ongeri F."/>
            <person name="Pauchet Y."/>
            <person name="Pu L.L."/>
            <person name="Pyrousis I."/>
            <person name="Rao X.J."/>
            <person name="Redding A."/>
            <person name="Roesel C."/>
            <person name="Sanchez-Gracia A."/>
            <person name="Schaack S."/>
            <person name="Shukla A."/>
            <person name="Tetreau G."/>
            <person name="Wang Y."/>
            <person name="Xiong G.H."/>
            <person name="Traut W."/>
            <person name="Walsh T.K."/>
            <person name="Worley K.C."/>
            <person name="Wu D."/>
            <person name="Wu W."/>
            <person name="Wu Y.Q."/>
            <person name="Zhang X."/>
            <person name="Zou Z."/>
            <person name="Zucker H."/>
            <person name="Briscoe A.D."/>
            <person name="Burmester T."/>
            <person name="Clem R.J."/>
            <person name="Feyereisen R."/>
            <person name="Grimmelikhuijzen C.J.P."/>
            <person name="Hamodrakas S.J."/>
            <person name="Hansson B.S."/>
            <person name="Huguet E."/>
            <person name="Jermiin L.S."/>
            <person name="Lan Q."/>
            <person name="Lehman H.K."/>
            <person name="Lorenzen M."/>
            <person name="Merzendorfer H."/>
            <person name="Michalopoulos I."/>
            <person name="Morton D.B."/>
            <person name="Muthukrishnan S."/>
            <person name="Oakeshott J.G."/>
            <person name="Palmer W."/>
            <person name="Park Y."/>
            <person name="Passarelli A.L."/>
            <person name="Rozas J."/>
            <person name="Schwartz L.M."/>
            <person name="Smith W."/>
            <person name="Southgate A."/>
            <person name="Vilcinskas A."/>
            <person name="Vogt R."/>
            <person name="Wang P."/>
            <person name="Werren J."/>
            <person name="Yu X.Q."/>
            <person name="Zhou J.J."/>
            <person name="Brown S.J."/>
            <person name="Scherer S.E."/>
            <person name="Richards S."/>
            <person name="Blissard G.W."/>
        </authorList>
    </citation>
    <scope>NUCLEOTIDE SEQUENCE</scope>
</reference>
<keyword evidence="1" id="KW-1133">Transmembrane helix</keyword>
<reference evidence="2" key="2">
    <citation type="submission" date="2020-12" db="EMBL/GenBank/DDBJ databases">
        <authorList>
            <person name="Kanost M."/>
        </authorList>
    </citation>
    <scope>NUCLEOTIDE SEQUENCE</scope>
</reference>
<dbReference type="AlphaFoldDB" id="A0A921ZLM0"/>
<feature type="transmembrane region" description="Helical" evidence="1">
    <location>
        <begin position="35"/>
        <end position="55"/>
    </location>
</feature>
<feature type="transmembrane region" description="Helical" evidence="1">
    <location>
        <begin position="108"/>
        <end position="132"/>
    </location>
</feature>
<gene>
    <name evidence="2" type="ORF">O3G_MSEX011854</name>
</gene>
<proteinExistence type="predicted"/>
<organism evidence="2 3">
    <name type="scientific">Manduca sexta</name>
    <name type="common">Tobacco hawkmoth</name>
    <name type="synonym">Tobacco hornworm</name>
    <dbReference type="NCBI Taxonomy" id="7130"/>
    <lineage>
        <taxon>Eukaryota</taxon>
        <taxon>Metazoa</taxon>
        <taxon>Ecdysozoa</taxon>
        <taxon>Arthropoda</taxon>
        <taxon>Hexapoda</taxon>
        <taxon>Insecta</taxon>
        <taxon>Pterygota</taxon>
        <taxon>Neoptera</taxon>
        <taxon>Endopterygota</taxon>
        <taxon>Lepidoptera</taxon>
        <taxon>Glossata</taxon>
        <taxon>Ditrysia</taxon>
        <taxon>Bombycoidea</taxon>
        <taxon>Sphingidae</taxon>
        <taxon>Sphinginae</taxon>
        <taxon>Sphingini</taxon>
        <taxon>Manduca</taxon>
    </lineage>
</organism>
<evidence type="ECO:0000256" key="1">
    <source>
        <dbReference type="SAM" id="Phobius"/>
    </source>
</evidence>
<dbReference type="EMBL" id="JH668661">
    <property type="protein sequence ID" value="KAG6460243.1"/>
    <property type="molecule type" value="Genomic_DNA"/>
</dbReference>
<keyword evidence="3" id="KW-1185">Reference proteome</keyword>
<evidence type="ECO:0000313" key="2">
    <source>
        <dbReference type="EMBL" id="KAG6460243.1"/>
    </source>
</evidence>
<accession>A0A921ZLM0</accession>